<reference evidence="1 2" key="1">
    <citation type="journal article" date="2015" name="Genome Announc.">
        <title>Complete Genome of Geobacter pickeringii G13T, a Metal-Reducing Isolate from Sedimentary Kaolin Deposits.</title>
        <authorList>
            <person name="Badalamenti J.P."/>
            <person name="Bond D.R."/>
        </authorList>
    </citation>
    <scope>NUCLEOTIDE SEQUENCE [LARGE SCALE GENOMIC DNA]</scope>
    <source>
        <strain evidence="1 2">G13</strain>
    </source>
</reference>
<dbReference type="InterPro" id="IPR010985">
    <property type="entry name" value="Ribbon_hlx_hlx"/>
</dbReference>
<dbReference type="STRING" id="345632.GPICK_00660"/>
<gene>
    <name evidence="1" type="ORF">GPICK_00660</name>
</gene>
<evidence type="ECO:0000313" key="2">
    <source>
        <dbReference type="Proteomes" id="UP000057609"/>
    </source>
</evidence>
<name>A0A0B5BC05_9BACT</name>
<keyword evidence="2" id="KW-1185">Reference proteome</keyword>
<dbReference type="OrthoDB" id="9957346at2"/>
<accession>A0A0B5BC05</accession>
<dbReference type="SUPFAM" id="SSF47598">
    <property type="entry name" value="Ribbon-helix-helix"/>
    <property type="match status" value="1"/>
</dbReference>
<dbReference type="HOGENOM" id="CLU_2601062_0_0_7"/>
<evidence type="ECO:0000313" key="1">
    <source>
        <dbReference type="EMBL" id="AJE02085.1"/>
    </source>
</evidence>
<organism evidence="1 2">
    <name type="scientific">Geobacter pickeringii</name>
    <dbReference type="NCBI Taxonomy" id="345632"/>
    <lineage>
        <taxon>Bacteria</taxon>
        <taxon>Pseudomonadati</taxon>
        <taxon>Thermodesulfobacteriota</taxon>
        <taxon>Desulfuromonadia</taxon>
        <taxon>Geobacterales</taxon>
        <taxon>Geobacteraceae</taxon>
        <taxon>Geobacter</taxon>
    </lineage>
</organism>
<sequence>MTRSKTKPTVAKPLFDPATAIRFAEGGAEGRPVAASDEATLVLRLDAEVFARLTIEAARKEKSVEHLVERLIAKYLAKR</sequence>
<dbReference type="Proteomes" id="UP000057609">
    <property type="component" value="Chromosome"/>
</dbReference>
<dbReference type="KEGG" id="gpi:GPICK_00660"/>
<dbReference type="EMBL" id="CP009788">
    <property type="protein sequence ID" value="AJE02085.1"/>
    <property type="molecule type" value="Genomic_DNA"/>
</dbReference>
<dbReference type="AlphaFoldDB" id="A0A0B5BC05"/>
<dbReference type="RefSeq" id="WP_039739603.1">
    <property type="nucleotide sequence ID" value="NZ_CP009788.1"/>
</dbReference>
<dbReference type="GO" id="GO:0006355">
    <property type="term" value="P:regulation of DNA-templated transcription"/>
    <property type="evidence" value="ECO:0007669"/>
    <property type="project" value="InterPro"/>
</dbReference>
<proteinExistence type="predicted"/>
<protein>
    <submittedName>
        <fullName evidence="1">Uncharacterized protein</fullName>
    </submittedName>
</protein>